<gene>
    <name evidence="2" type="ORF">MAC_08788</name>
</gene>
<proteinExistence type="predicted"/>
<dbReference type="HOGENOM" id="CLU_020336_20_1_1"/>
<dbReference type="InParanoid" id="E9EFZ0"/>
<dbReference type="OMA" id="RESGAYR"/>
<evidence type="ECO:0000313" key="3">
    <source>
        <dbReference type="Proteomes" id="UP000002499"/>
    </source>
</evidence>
<dbReference type="eggNOG" id="KOG4178">
    <property type="taxonomic scope" value="Eukaryota"/>
</dbReference>
<name>E9EFZ0_METAQ</name>
<feature type="compositionally biased region" description="Low complexity" evidence="1">
    <location>
        <begin position="134"/>
        <end position="149"/>
    </location>
</feature>
<keyword evidence="3" id="KW-1185">Reference proteome</keyword>
<dbReference type="SUPFAM" id="SSF53474">
    <property type="entry name" value="alpha/beta-Hydrolases"/>
    <property type="match status" value="1"/>
</dbReference>
<evidence type="ECO:0000313" key="2">
    <source>
        <dbReference type="EMBL" id="EFY85170.1"/>
    </source>
</evidence>
<evidence type="ECO:0000256" key="1">
    <source>
        <dbReference type="SAM" id="MobiDB-lite"/>
    </source>
</evidence>
<sequence>MAEPTYNFPSVEETTNHPAYKGTVWKLEPHSSGHLPVGEGRGGPFNLYWEVHGNGPTKLIVRLLGPEQACRHLTPGSSSWASPAQSRRGRSRRTTSATSTGTRTRCSSSTTAASGGPTSRWGGTRRAAWRPTCSRWPTTSGGRGRGSSTSWASRWALDRVAMLRPKTEARAIRDTALAIFPPAFLRAPDGLRVPSPARSPMCAPADTPDGEYPRFGSNFQRFQAQELHKRRSPGAFTLAGFACQLLAAAGHSKSPAQLRSMADAVGRERILVLHGTADKMLVVRNGERLARLVEPGVVMLVDDMGHAPIFERSVWFNGFMDERLRAWSKL</sequence>
<accession>E9EFZ0</accession>
<organism evidence="3">
    <name type="scientific">Metarhizium acridum (strain CQMa 102)</name>
    <dbReference type="NCBI Taxonomy" id="655827"/>
    <lineage>
        <taxon>Eukaryota</taxon>
        <taxon>Fungi</taxon>
        <taxon>Dikarya</taxon>
        <taxon>Ascomycota</taxon>
        <taxon>Pezizomycotina</taxon>
        <taxon>Sordariomycetes</taxon>
        <taxon>Hypocreomycetidae</taxon>
        <taxon>Hypocreales</taxon>
        <taxon>Clavicipitaceae</taxon>
        <taxon>Metarhizium</taxon>
    </lineage>
</organism>
<keyword evidence="2" id="KW-0808">Transferase</keyword>
<dbReference type="GO" id="GO:0016740">
    <property type="term" value="F:transferase activity"/>
    <property type="evidence" value="ECO:0007669"/>
    <property type="project" value="UniProtKB-KW"/>
</dbReference>
<feature type="region of interest" description="Disordered" evidence="1">
    <location>
        <begin position="72"/>
        <end position="149"/>
    </location>
</feature>
<dbReference type="OrthoDB" id="19657at2759"/>
<protein>
    <submittedName>
        <fullName evidence="2">Glycylpeptide N-tetradecanoyltransferase</fullName>
    </submittedName>
</protein>
<dbReference type="Proteomes" id="UP000002499">
    <property type="component" value="Unassembled WGS sequence"/>
</dbReference>
<dbReference type="AlphaFoldDB" id="E9EFZ0"/>
<dbReference type="InterPro" id="IPR029058">
    <property type="entry name" value="AB_hydrolase_fold"/>
</dbReference>
<dbReference type="STRING" id="655827.E9EFZ0"/>
<reference evidence="2 3" key="1">
    <citation type="journal article" date="2011" name="PLoS Genet.">
        <title>Genome sequencing and comparative transcriptomics of the model entomopathogenic fungi Metarhizium anisopliae and M. acridum.</title>
        <authorList>
            <person name="Gao Q."/>
            <person name="Jin K."/>
            <person name="Ying S.H."/>
            <person name="Zhang Y."/>
            <person name="Xiao G."/>
            <person name="Shang Y."/>
            <person name="Duan Z."/>
            <person name="Hu X."/>
            <person name="Xie X.Q."/>
            <person name="Zhou G."/>
            <person name="Peng G."/>
            <person name="Luo Z."/>
            <person name="Huang W."/>
            <person name="Wang B."/>
            <person name="Fang W."/>
            <person name="Wang S."/>
            <person name="Zhong Y."/>
            <person name="Ma L.J."/>
            <person name="St Leger R.J."/>
            <person name="Zhao G.P."/>
            <person name="Pei Y."/>
            <person name="Feng M.G."/>
            <person name="Xia Y."/>
            <person name="Wang C."/>
        </authorList>
    </citation>
    <scope>NUCLEOTIDE SEQUENCE [LARGE SCALE GENOMIC DNA]</scope>
    <source>
        <strain evidence="2 3">CQMa 102</strain>
    </source>
</reference>
<dbReference type="Gene3D" id="3.40.50.1820">
    <property type="entry name" value="alpha/beta hydrolase"/>
    <property type="match status" value="1"/>
</dbReference>
<feature type="compositionally biased region" description="Polar residues" evidence="1">
    <location>
        <begin position="75"/>
        <end position="85"/>
    </location>
</feature>
<feature type="compositionally biased region" description="Low complexity" evidence="1">
    <location>
        <begin position="94"/>
        <end position="120"/>
    </location>
</feature>
<dbReference type="EMBL" id="GL698587">
    <property type="protein sequence ID" value="EFY85170.1"/>
    <property type="molecule type" value="Genomic_DNA"/>
</dbReference>